<evidence type="ECO:0000313" key="3">
    <source>
        <dbReference type="EMBL" id="RPE36680.1"/>
    </source>
</evidence>
<dbReference type="PROSITE" id="PS50801">
    <property type="entry name" value="STAS"/>
    <property type="match status" value="1"/>
</dbReference>
<gene>
    <name evidence="3" type="ORF">EDD38_5057</name>
</gene>
<evidence type="ECO:0000313" key="4">
    <source>
        <dbReference type="Proteomes" id="UP000266906"/>
    </source>
</evidence>
<comment type="caution">
    <text evidence="3">The sequence shown here is derived from an EMBL/GenBank/DDBJ whole genome shotgun (WGS) entry which is preliminary data.</text>
</comment>
<dbReference type="Pfam" id="PF13466">
    <property type="entry name" value="STAS_2"/>
    <property type="match status" value="1"/>
</dbReference>
<evidence type="ECO:0000259" key="2">
    <source>
        <dbReference type="PROSITE" id="PS50801"/>
    </source>
</evidence>
<dbReference type="InterPro" id="IPR058548">
    <property type="entry name" value="MlaB-like_STAS"/>
</dbReference>
<proteinExistence type="predicted"/>
<dbReference type="SUPFAM" id="SSF52091">
    <property type="entry name" value="SpoIIaa-like"/>
    <property type="match status" value="1"/>
</dbReference>
<name>A0A3N4SDF5_9ACTN</name>
<dbReference type="InterPro" id="IPR036513">
    <property type="entry name" value="STAS_dom_sf"/>
</dbReference>
<sequence>MSTSPVPPPRPAAGPPRTATVPVEGELDHESCGELLRAVAAHLAARPRVDVVRVDCGDMSLCDSTGLSALLQVRRDVDAAGRRLLLDRRPAHLERLLRLTGTADYLLTDRPD</sequence>
<dbReference type="EMBL" id="RKQG01000001">
    <property type="protein sequence ID" value="RPE36680.1"/>
    <property type="molecule type" value="Genomic_DNA"/>
</dbReference>
<protein>
    <submittedName>
        <fullName evidence="3">Anti-sigma-factor antagonist</fullName>
    </submittedName>
</protein>
<dbReference type="Proteomes" id="UP000266906">
    <property type="component" value="Unassembled WGS sequence"/>
</dbReference>
<organism evidence="3 4">
    <name type="scientific">Kitasatospora cineracea</name>
    <dbReference type="NCBI Taxonomy" id="88074"/>
    <lineage>
        <taxon>Bacteria</taxon>
        <taxon>Bacillati</taxon>
        <taxon>Actinomycetota</taxon>
        <taxon>Actinomycetes</taxon>
        <taxon>Kitasatosporales</taxon>
        <taxon>Streptomycetaceae</taxon>
        <taxon>Kitasatospora</taxon>
    </lineage>
</organism>
<feature type="domain" description="STAS" evidence="2">
    <location>
        <begin position="21"/>
        <end position="112"/>
    </location>
</feature>
<evidence type="ECO:0000256" key="1">
    <source>
        <dbReference type="SAM" id="MobiDB-lite"/>
    </source>
</evidence>
<accession>A0A3N4SDF5</accession>
<dbReference type="AlphaFoldDB" id="A0A3N4SDF5"/>
<dbReference type="CDD" id="cd07043">
    <property type="entry name" value="STAS_anti-anti-sigma_factors"/>
    <property type="match status" value="1"/>
</dbReference>
<feature type="compositionally biased region" description="Pro residues" evidence="1">
    <location>
        <begin position="1"/>
        <end position="14"/>
    </location>
</feature>
<dbReference type="InterPro" id="IPR002645">
    <property type="entry name" value="STAS_dom"/>
</dbReference>
<keyword evidence="4" id="KW-1185">Reference proteome</keyword>
<dbReference type="Gene3D" id="3.30.750.24">
    <property type="entry name" value="STAS domain"/>
    <property type="match status" value="1"/>
</dbReference>
<reference evidence="3 4" key="1">
    <citation type="submission" date="2018-11" db="EMBL/GenBank/DDBJ databases">
        <title>Sequencing the genomes of 1000 actinobacteria strains.</title>
        <authorList>
            <person name="Klenk H.-P."/>
        </authorList>
    </citation>
    <scope>NUCLEOTIDE SEQUENCE [LARGE SCALE GENOMIC DNA]</scope>
    <source>
        <strain evidence="3 4">DSM 44781</strain>
    </source>
</reference>
<dbReference type="RefSeq" id="WP_123819607.1">
    <property type="nucleotide sequence ID" value="NZ_RKQG01000001.1"/>
</dbReference>
<feature type="region of interest" description="Disordered" evidence="1">
    <location>
        <begin position="1"/>
        <end position="22"/>
    </location>
</feature>